<dbReference type="EMBL" id="JANPWB010000013">
    <property type="protein sequence ID" value="KAJ1108881.1"/>
    <property type="molecule type" value="Genomic_DNA"/>
</dbReference>
<feature type="compositionally biased region" description="Polar residues" evidence="1">
    <location>
        <begin position="98"/>
        <end position="107"/>
    </location>
</feature>
<evidence type="ECO:0000256" key="1">
    <source>
        <dbReference type="SAM" id="MobiDB-lite"/>
    </source>
</evidence>
<keyword evidence="3" id="KW-1185">Reference proteome</keyword>
<feature type="compositionally biased region" description="Basic and acidic residues" evidence="1">
    <location>
        <begin position="23"/>
        <end position="40"/>
    </location>
</feature>
<protein>
    <submittedName>
        <fullName evidence="2">Uncharacterized protein</fullName>
    </submittedName>
</protein>
<accession>A0AAV7MZV9</accession>
<evidence type="ECO:0000313" key="3">
    <source>
        <dbReference type="Proteomes" id="UP001066276"/>
    </source>
</evidence>
<feature type="region of interest" description="Disordered" evidence="1">
    <location>
        <begin position="82"/>
        <end position="124"/>
    </location>
</feature>
<proteinExistence type="predicted"/>
<dbReference type="AlphaFoldDB" id="A0AAV7MZV9"/>
<dbReference type="Proteomes" id="UP001066276">
    <property type="component" value="Chromosome 9"/>
</dbReference>
<sequence length="124" mass="13518">MAAVSRRFNNCGARVHRRGRRQGTKEKEKSKGNRGKEGDNRSPPVRDLSRKGPVGKGGSHRHSGALVEARGWAARPIEGAGARTCGHWSHSDGPDRVQFSQHQSEQAKSMIHLGSPFGGREDSQ</sequence>
<gene>
    <name evidence="2" type="ORF">NDU88_006251</name>
</gene>
<organism evidence="2 3">
    <name type="scientific">Pleurodeles waltl</name>
    <name type="common">Iberian ribbed newt</name>
    <dbReference type="NCBI Taxonomy" id="8319"/>
    <lineage>
        <taxon>Eukaryota</taxon>
        <taxon>Metazoa</taxon>
        <taxon>Chordata</taxon>
        <taxon>Craniata</taxon>
        <taxon>Vertebrata</taxon>
        <taxon>Euteleostomi</taxon>
        <taxon>Amphibia</taxon>
        <taxon>Batrachia</taxon>
        <taxon>Caudata</taxon>
        <taxon>Salamandroidea</taxon>
        <taxon>Salamandridae</taxon>
        <taxon>Pleurodelinae</taxon>
        <taxon>Pleurodeles</taxon>
    </lineage>
</organism>
<evidence type="ECO:0000313" key="2">
    <source>
        <dbReference type="EMBL" id="KAJ1108881.1"/>
    </source>
</evidence>
<reference evidence="2" key="1">
    <citation type="journal article" date="2022" name="bioRxiv">
        <title>Sequencing and chromosome-scale assembly of the giantPleurodeles waltlgenome.</title>
        <authorList>
            <person name="Brown T."/>
            <person name="Elewa A."/>
            <person name="Iarovenko S."/>
            <person name="Subramanian E."/>
            <person name="Araus A.J."/>
            <person name="Petzold A."/>
            <person name="Susuki M."/>
            <person name="Suzuki K.-i.T."/>
            <person name="Hayashi T."/>
            <person name="Toyoda A."/>
            <person name="Oliveira C."/>
            <person name="Osipova E."/>
            <person name="Leigh N.D."/>
            <person name="Simon A."/>
            <person name="Yun M.H."/>
        </authorList>
    </citation>
    <scope>NUCLEOTIDE SEQUENCE</scope>
    <source>
        <strain evidence="2">20211129_DDA</strain>
        <tissue evidence="2">Liver</tissue>
    </source>
</reference>
<name>A0AAV7MZV9_PLEWA</name>
<feature type="region of interest" description="Disordered" evidence="1">
    <location>
        <begin position="1"/>
        <end position="70"/>
    </location>
</feature>
<comment type="caution">
    <text evidence="2">The sequence shown here is derived from an EMBL/GenBank/DDBJ whole genome shotgun (WGS) entry which is preliminary data.</text>
</comment>